<sequence length="92" mass="10314">MFRWGTVDRSSLTDMHIFPSAAPLLLDGVFCPARTLTWTVTLNSGAMKLKDWIFRFHGTTVVDFVCVDSLFSAYPALDVVLSVTNRWGSSLR</sequence>
<dbReference type="HOGENOM" id="CLU_2414178_0_0_1"/>
<dbReference type="EMBL" id="KN831968">
    <property type="protein sequence ID" value="KIO05074.1"/>
    <property type="molecule type" value="Genomic_DNA"/>
</dbReference>
<gene>
    <name evidence="1" type="ORF">M404DRAFT_532949</name>
</gene>
<proteinExistence type="predicted"/>
<reference evidence="2" key="2">
    <citation type="submission" date="2015-01" db="EMBL/GenBank/DDBJ databases">
        <title>Evolutionary Origins and Diversification of the Mycorrhizal Mutualists.</title>
        <authorList>
            <consortium name="DOE Joint Genome Institute"/>
            <consortium name="Mycorrhizal Genomics Consortium"/>
            <person name="Kohler A."/>
            <person name="Kuo A."/>
            <person name="Nagy L.G."/>
            <person name="Floudas D."/>
            <person name="Copeland A."/>
            <person name="Barry K.W."/>
            <person name="Cichocki N."/>
            <person name="Veneault-Fourrey C."/>
            <person name="LaButti K."/>
            <person name="Lindquist E.A."/>
            <person name="Lipzen A."/>
            <person name="Lundell T."/>
            <person name="Morin E."/>
            <person name="Murat C."/>
            <person name="Riley R."/>
            <person name="Ohm R."/>
            <person name="Sun H."/>
            <person name="Tunlid A."/>
            <person name="Henrissat B."/>
            <person name="Grigoriev I.V."/>
            <person name="Hibbett D.S."/>
            <person name="Martin F."/>
        </authorList>
    </citation>
    <scope>NUCLEOTIDE SEQUENCE [LARGE SCALE GENOMIC DNA]</scope>
    <source>
        <strain evidence="2">Marx 270</strain>
    </source>
</reference>
<reference evidence="1 2" key="1">
    <citation type="submission" date="2014-04" db="EMBL/GenBank/DDBJ databases">
        <authorList>
            <consortium name="DOE Joint Genome Institute"/>
            <person name="Kuo A."/>
            <person name="Kohler A."/>
            <person name="Costa M.D."/>
            <person name="Nagy L.G."/>
            <person name="Floudas D."/>
            <person name="Copeland A."/>
            <person name="Barry K.W."/>
            <person name="Cichocki N."/>
            <person name="Veneault-Fourrey C."/>
            <person name="LaButti K."/>
            <person name="Lindquist E.A."/>
            <person name="Lipzen A."/>
            <person name="Lundell T."/>
            <person name="Morin E."/>
            <person name="Murat C."/>
            <person name="Sun H."/>
            <person name="Tunlid A."/>
            <person name="Henrissat B."/>
            <person name="Grigoriev I.V."/>
            <person name="Hibbett D.S."/>
            <person name="Martin F."/>
            <person name="Nordberg H.P."/>
            <person name="Cantor M.N."/>
            <person name="Hua S.X."/>
        </authorList>
    </citation>
    <scope>NUCLEOTIDE SEQUENCE [LARGE SCALE GENOMIC DNA]</scope>
    <source>
        <strain evidence="1 2">Marx 270</strain>
    </source>
</reference>
<evidence type="ECO:0000313" key="2">
    <source>
        <dbReference type="Proteomes" id="UP000054217"/>
    </source>
</evidence>
<accession>A0A0C3PBJ6</accession>
<evidence type="ECO:0000313" key="1">
    <source>
        <dbReference type="EMBL" id="KIO05074.1"/>
    </source>
</evidence>
<protein>
    <submittedName>
        <fullName evidence="1">Uncharacterized protein</fullName>
    </submittedName>
</protein>
<dbReference type="AlphaFoldDB" id="A0A0C3PBJ6"/>
<name>A0A0C3PBJ6_PISTI</name>
<organism evidence="1 2">
    <name type="scientific">Pisolithus tinctorius Marx 270</name>
    <dbReference type="NCBI Taxonomy" id="870435"/>
    <lineage>
        <taxon>Eukaryota</taxon>
        <taxon>Fungi</taxon>
        <taxon>Dikarya</taxon>
        <taxon>Basidiomycota</taxon>
        <taxon>Agaricomycotina</taxon>
        <taxon>Agaricomycetes</taxon>
        <taxon>Agaricomycetidae</taxon>
        <taxon>Boletales</taxon>
        <taxon>Sclerodermatineae</taxon>
        <taxon>Pisolithaceae</taxon>
        <taxon>Pisolithus</taxon>
    </lineage>
</organism>
<keyword evidence="2" id="KW-1185">Reference proteome</keyword>
<dbReference type="InParanoid" id="A0A0C3PBJ6"/>
<dbReference type="Proteomes" id="UP000054217">
    <property type="component" value="Unassembled WGS sequence"/>
</dbReference>